<evidence type="ECO:0000313" key="1">
    <source>
        <dbReference type="EMBL" id="KAE8404152.1"/>
    </source>
</evidence>
<dbReference type="Proteomes" id="UP000325579">
    <property type="component" value="Unassembled WGS sequence"/>
</dbReference>
<keyword evidence="2" id="KW-1185">Reference proteome</keyword>
<accession>A0A5N7DCM1</accession>
<dbReference type="AlphaFoldDB" id="A0A5N7DCM1"/>
<reference evidence="1 2" key="1">
    <citation type="submission" date="2019-04" db="EMBL/GenBank/DDBJ databases">
        <authorList>
            <consortium name="DOE Joint Genome Institute"/>
            <person name="Mondo S."/>
            <person name="Kjaerbolling I."/>
            <person name="Vesth T."/>
            <person name="Frisvad J.C."/>
            <person name="Nybo J.L."/>
            <person name="Theobald S."/>
            <person name="Kildgaard S."/>
            <person name="Isbrandt T."/>
            <person name="Kuo A."/>
            <person name="Sato A."/>
            <person name="Lyhne E.K."/>
            <person name="Kogle M.E."/>
            <person name="Wiebenga A."/>
            <person name="Kun R.S."/>
            <person name="Lubbers R.J."/>
            <person name="Makela M.R."/>
            <person name="Barry K."/>
            <person name="Chovatia M."/>
            <person name="Clum A."/>
            <person name="Daum C."/>
            <person name="Haridas S."/>
            <person name="He G."/>
            <person name="LaButti K."/>
            <person name="Lipzen A."/>
            <person name="Riley R."/>
            <person name="Salamov A."/>
            <person name="Simmons B.A."/>
            <person name="Magnuson J.K."/>
            <person name="Henrissat B."/>
            <person name="Mortensen U.H."/>
            <person name="Larsen T.O."/>
            <person name="Devries R.P."/>
            <person name="Grigoriev I.V."/>
            <person name="Machida M."/>
            <person name="Baker S.E."/>
            <person name="Andersen M.R."/>
            <person name="Cantor M.N."/>
            <person name="Hua S.X."/>
        </authorList>
    </citation>
    <scope>NUCLEOTIDE SEQUENCE [LARGE SCALE GENOMIC DNA]</scope>
    <source>
        <strain evidence="1 2">CBS 119388</strain>
    </source>
</reference>
<organism evidence="1 2">
    <name type="scientific">Aspergillus pseudonomiae</name>
    <dbReference type="NCBI Taxonomy" id="1506151"/>
    <lineage>
        <taxon>Eukaryota</taxon>
        <taxon>Fungi</taxon>
        <taxon>Dikarya</taxon>
        <taxon>Ascomycota</taxon>
        <taxon>Pezizomycotina</taxon>
        <taxon>Eurotiomycetes</taxon>
        <taxon>Eurotiomycetidae</taxon>
        <taxon>Eurotiales</taxon>
        <taxon>Aspergillaceae</taxon>
        <taxon>Aspergillus</taxon>
        <taxon>Aspergillus subgen. Circumdati</taxon>
    </lineage>
</organism>
<dbReference type="EMBL" id="ML736770">
    <property type="protein sequence ID" value="KAE8404152.1"/>
    <property type="molecule type" value="Genomic_DNA"/>
</dbReference>
<dbReference type="RefSeq" id="XP_031941471.1">
    <property type="nucleotide sequence ID" value="XM_032081984.1"/>
</dbReference>
<evidence type="ECO:0000313" key="2">
    <source>
        <dbReference type="Proteomes" id="UP000325579"/>
    </source>
</evidence>
<name>A0A5N7DCM1_9EURO</name>
<protein>
    <submittedName>
        <fullName evidence="1">Uncharacterized protein</fullName>
    </submittedName>
</protein>
<dbReference type="GeneID" id="43666675"/>
<sequence>MALDVCPLLVSLCVVNLIEMFLQGSSRTGSPLAVILVGVGIFHTVMTIPNPQYVPPTNRTLPGKRYGVSPVSPAHLFSFSASINQYSISPCSPSCSQVVDFLCLSFS</sequence>
<proteinExistence type="predicted"/>
<gene>
    <name evidence="1" type="ORF">BDV37DRAFT_248311</name>
</gene>